<evidence type="ECO:0000313" key="3">
    <source>
        <dbReference type="Proteomes" id="UP001183420"/>
    </source>
</evidence>
<organism evidence="2 3">
    <name type="scientific">Streptomyces millisiae</name>
    <dbReference type="NCBI Taxonomy" id="3075542"/>
    <lineage>
        <taxon>Bacteria</taxon>
        <taxon>Bacillati</taxon>
        <taxon>Actinomycetota</taxon>
        <taxon>Actinomycetes</taxon>
        <taxon>Kitasatosporales</taxon>
        <taxon>Streptomycetaceae</taxon>
        <taxon>Streptomyces</taxon>
    </lineage>
</organism>
<protein>
    <submittedName>
        <fullName evidence="2">Transcriptional regulator</fullName>
    </submittedName>
</protein>
<dbReference type="PANTHER" id="PTHR35010:SF2">
    <property type="entry name" value="BLL4672 PROTEIN"/>
    <property type="match status" value="1"/>
</dbReference>
<dbReference type="EMBL" id="JAVREM010000021">
    <property type="protein sequence ID" value="MDT0320124.1"/>
    <property type="molecule type" value="Genomic_DNA"/>
</dbReference>
<evidence type="ECO:0000259" key="1">
    <source>
        <dbReference type="Pfam" id="PF17765"/>
    </source>
</evidence>
<keyword evidence="3" id="KW-1185">Reference proteome</keyword>
<name>A0ABU2LRA9_9ACTN</name>
<dbReference type="PANTHER" id="PTHR35010">
    <property type="entry name" value="BLL4672 PROTEIN-RELATED"/>
    <property type="match status" value="1"/>
</dbReference>
<accession>A0ABU2LRA9</accession>
<proteinExistence type="predicted"/>
<dbReference type="Proteomes" id="UP001183420">
    <property type="component" value="Unassembled WGS sequence"/>
</dbReference>
<dbReference type="RefSeq" id="WP_311599847.1">
    <property type="nucleotide sequence ID" value="NZ_JAVREM010000021.1"/>
</dbReference>
<dbReference type="InterPro" id="IPR041413">
    <property type="entry name" value="MLTR_LBD"/>
</dbReference>
<sequence>MLDAVARVLRLDAAERSHLRALVRPARADAASPTSAESPRPGVRTLLDSLGATPALVLGARVDILAWNAGAHALFAGHLPFEEPPNAARLVFLDPATRRLFGEEWPAKCRDTVADLRIVVGRRPGDRALAMLIAELVERSPEFADLWRAHPVAACPSHARRYRHPRVGPLTLTHQLLDLGDGSAQRLALYAAEPGSPSAAALTRLVPSVPGVIAGRPSSGPGPGPAVG</sequence>
<evidence type="ECO:0000313" key="2">
    <source>
        <dbReference type="EMBL" id="MDT0320124.1"/>
    </source>
</evidence>
<dbReference type="Gene3D" id="3.30.450.180">
    <property type="match status" value="1"/>
</dbReference>
<comment type="caution">
    <text evidence="2">The sequence shown here is derived from an EMBL/GenBank/DDBJ whole genome shotgun (WGS) entry which is preliminary data.</text>
</comment>
<dbReference type="Pfam" id="PF17765">
    <property type="entry name" value="MLTR_LBD"/>
    <property type="match status" value="1"/>
</dbReference>
<gene>
    <name evidence="2" type="ORF">RNC47_17460</name>
</gene>
<feature type="domain" description="MmyB-like transcription regulator ligand binding" evidence="1">
    <location>
        <begin position="40"/>
        <end position="205"/>
    </location>
</feature>
<reference evidence="3" key="1">
    <citation type="submission" date="2023-07" db="EMBL/GenBank/DDBJ databases">
        <title>30 novel species of actinomycetes from the DSMZ collection.</title>
        <authorList>
            <person name="Nouioui I."/>
        </authorList>
    </citation>
    <scope>NUCLEOTIDE SEQUENCE [LARGE SCALE GENOMIC DNA]</scope>
    <source>
        <strain evidence="3">DSM 44918</strain>
    </source>
</reference>